<dbReference type="InterPro" id="IPR001128">
    <property type="entry name" value="Cyt_P450"/>
</dbReference>
<comment type="cofactor">
    <cofactor evidence="7">
        <name>heme</name>
        <dbReference type="ChEBI" id="CHEBI:30413"/>
    </cofactor>
</comment>
<evidence type="ECO:0000256" key="7">
    <source>
        <dbReference type="PIRSR" id="PIRSR602401-1"/>
    </source>
</evidence>
<evidence type="ECO:0000256" key="1">
    <source>
        <dbReference type="ARBA" id="ARBA00010617"/>
    </source>
</evidence>
<keyword evidence="4" id="KW-0560">Oxidoreductase</keyword>
<dbReference type="Gene3D" id="1.10.630.10">
    <property type="entry name" value="Cytochrome P450"/>
    <property type="match status" value="1"/>
</dbReference>
<dbReference type="GO" id="GO:0004508">
    <property type="term" value="F:steroid 17-alpha-monooxygenase activity"/>
    <property type="evidence" value="ECO:0007669"/>
    <property type="project" value="TreeGrafter"/>
</dbReference>
<keyword evidence="8" id="KW-1133">Transmembrane helix</keyword>
<name>A0A2T7PSY1_POMCA</name>
<dbReference type="AlphaFoldDB" id="A0A2T7PSY1"/>
<dbReference type="OrthoDB" id="2789670at2759"/>
<evidence type="ECO:0000256" key="5">
    <source>
        <dbReference type="ARBA" id="ARBA00023004"/>
    </source>
</evidence>
<dbReference type="Proteomes" id="UP000245119">
    <property type="component" value="Linkage Group LG2"/>
</dbReference>
<keyword evidence="5 7" id="KW-0408">Iron</keyword>
<dbReference type="EMBL" id="PZQS01000002">
    <property type="protein sequence ID" value="PVD36524.1"/>
    <property type="molecule type" value="Genomic_DNA"/>
</dbReference>
<evidence type="ECO:0000313" key="10">
    <source>
        <dbReference type="Proteomes" id="UP000245119"/>
    </source>
</evidence>
<keyword evidence="6" id="KW-0503">Monooxygenase</keyword>
<evidence type="ECO:0008006" key="11">
    <source>
        <dbReference type="Google" id="ProtNLM"/>
    </source>
</evidence>
<dbReference type="GO" id="GO:0042446">
    <property type="term" value="P:hormone biosynthetic process"/>
    <property type="evidence" value="ECO:0007669"/>
    <property type="project" value="TreeGrafter"/>
</dbReference>
<evidence type="ECO:0000256" key="8">
    <source>
        <dbReference type="SAM" id="Phobius"/>
    </source>
</evidence>
<evidence type="ECO:0000256" key="2">
    <source>
        <dbReference type="ARBA" id="ARBA00022617"/>
    </source>
</evidence>
<dbReference type="Pfam" id="PF00067">
    <property type="entry name" value="p450"/>
    <property type="match status" value="1"/>
</dbReference>
<dbReference type="PRINTS" id="PR00463">
    <property type="entry name" value="EP450I"/>
</dbReference>
<keyword evidence="8" id="KW-0812">Transmembrane</keyword>
<dbReference type="GO" id="GO:0042448">
    <property type="term" value="P:progesterone metabolic process"/>
    <property type="evidence" value="ECO:0007669"/>
    <property type="project" value="TreeGrafter"/>
</dbReference>
<dbReference type="PRINTS" id="PR00385">
    <property type="entry name" value="P450"/>
</dbReference>
<keyword evidence="2 7" id="KW-0349">Heme</keyword>
<evidence type="ECO:0000313" key="9">
    <source>
        <dbReference type="EMBL" id="PVD36524.1"/>
    </source>
</evidence>
<dbReference type="PANTHER" id="PTHR24289">
    <property type="entry name" value="STEROID 17-ALPHA-HYDROXYLASE/17,20 LYASE"/>
    <property type="match status" value="1"/>
</dbReference>
<dbReference type="InterPro" id="IPR017972">
    <property type="entry name" value="Cyt_P450_CS"/>
</dbReference>
<gene>
    <name evidence="9" type="ORF">C0Q70_03509</name>
</gene>
<dbReference type="SUPFAM" id="SSF48264">
    <property type="entry name" value="Cytochrome P450"/>
    <property type="match status" value="1"/>
</dbReference>
<dbReference type="PROSITE" id="PS00086">
    <property type="entry name" value="CYTOCHROME_P450"/>
    <property type="match status" value="1"/>
</dbReference>
<comment type="similarity">
    <text evidence="1">Belongs to the cytochrome P450 family.</text>
</comment>
<feature type="transmembrane region" description="Helical" evidence="8">
    <location>
        <begin position="20"/>
        <end position="38"/>
    </location>
</feature>
<dbReference type="PANTHER" id="PTHR24289:SF1">
    <property type="entry name" value="STEROID 17-ALPHA-HYDROXYLASE_17,20 LYASE"/>
    <property type="match status" value="1"/>
</dbReference>
<dbReference type="InterPro" id="IPR002401">
    <property type="entry name" value="Cyt_P450_E_grp-I"/>
</dbReference>
<proteinExistence type="inferred from homology"/>
<dbReference type="InterPro" id="IPR036396">
    <property type="entry name" value="Cyt_P450_sf"/>
</dbReference>
<dbReference type="STRING" id="400727.A0A2T7PSY1"/>
<dbReference type="GO" id="GO:0005506">
    <property type="term" value="F:iron ion binding"/>
    <property type="evidence" value="ECO:0007669"/>
    <property type="project" value="InterPro"/>
</dbReference>
<reference evidence="9 10" key="1">
    <citation type="submission" date="2018-04" db="EMBL/GenBank/DDBJ databases">
        <title>The genome of golden apple snail Pomacea canaliculata provides insight into stress tolerance and invasive adaptation.</title>
        <authorList>
            <person name="Liu C."/>
            <person name="Liu B."/>
            <person name="Ren Y."/>
            <person name="Zhang Y."/>
            <person name="Wang H."/>
            <person name="Li S."/>
            <person name="Jiang F."/>
            <person name="Yin L."/>
            <person name="Zhang G."/>
            <person name="Qian W."/>
            <person name="Fan W."/>
        </authorList>
    </citation>
    <scope>NUCLEOTIDE SEQUENCE [LARGE SCALE GENOMIC DNA]</scope>
    <source>
        <strain evidence="9">SZHN2017</strain>
        <tissue evidence="9">Muscle</tissue>
    </source>
</reference>
<keyword evidence="8" id="KW-0472">Membrane</keyword>
<keyword evidence="3 7" id="KW-0479">Metal-binding</keyword>
<feature type="binding site" description="axial binding residue" evidence="7">
    <location>
        <position position="458"/>
    </location>
    <ligand>
        <name>heme</name>
        <dbReference type="ChEBI" id="CHEBI:30413"/>
    </ligand>
    <ligandPart>
        <name>Fe</name>
        <dbReference type="ChEBI" id="CHEBI:18248"/>
    </ligandPart>
</feature>
<dbReference type="GO" id="GO:0020037">
    <property type="term" value="F:heme binding"/>
    <property type="evidence" value="ECO:0007669"/>
    <property type="project" value="InterPro"/>
</dbReference>
<evidence type="ECO:0000256" key="3">
    <source>
        <dbReference type="ARBA" id="ARBA00022723"/>
    </source>
</evidence>
<evidence type="ECO:0000256" key="6">
    <source>
        <dbReference type="ARBA" id="ARBA00023033"/>
    </source>
</evidence>
<organism evidence="9 10">
    <name type="scientific">Pomacea canaliculata</name>
    <name type="common">Golden apple snail</name>
    <dbReference type="NCBI Taxonomy" id="400727"/>
    <lineage>
        <taxon>Eukaryota</taxon>
        <taxon>Metazoa</taxon>
        <taxon>Spiralia</taxon>
        <taxon>Lophotrochozoa</taxon>
        <taxon>Mollusca</taxon>
        <taxon>Gastropoda</taxon>
        <taxon>Caenogastropoda</taxon>
        <taxon>Architaenioglossa</taxon>
        <taxon>Ampullarioidea</taxon>
        <taxon>Ampullariidae</taxon>
        <taxon>Pomacea</taxon>
    </lineage>
</organism>
<keyword evidence="10" id="KW-1185">Reference proteome</keyword>
<evidence type="ECO:0000256" key="4">
    <source>
        <dbReference type="ARBA" id="ARBA00023002"/>
    </source>
</evidence>
<protein>
    <recommendedName>
        <fullName evidence="11">Cytochrome P450</fullName>
    </recommendedName>
</protein>
<sequence>MESSYTEFLTTVTSVSSPVPWLLALTTVSLYIFYKLVFRGRQSLPPGPKGVRIFWETLKALKNGNLHILGERWARQYGDLVLCRTLIGDFCFLNSPRMVREVYASKATELAANTRAPSFAGSCVYFDDVALKGPDTLPNWLKLRKVLHSTLKFYGDGVERLETTVRQELIRLTDSLERKIEQSAEVEMGKVLAYSVQCVVICLFTGETPSPDSELPALIGEFVETVEELLTPTTDFVLHTLPFLRYLPGSYYKRLCDKVFKTRAALMKELLDRAKESHVVGQPRGMVDVLLDEQKEDNTWLQDDNIRGVILDIVDGAYITSRETMKAFFLMMIHNPTVMKNIQKEIDDKLGERLSRLEDRRSLPYTEAAILETLRFSSFTPFGFPHAASEDIVVDGFCIPKGSVLFQNLWWVNRDQSLWGDPDVFRPERFLDDEGQLLPVTHKIRQSFLPFGIGRRSCPGENFARSRVFLYVTTLLQKFDFLPPVQHELLPVTNTSWKEAAVLQLKPYHSLARFAELNYGNTKTVSIPCTSEEQPAPFVRIPEGCIQVKSSNEVGVHVLYRQDSYRVTPVDLLAKVYYPTIFRGARMSEPETVHFLSIGAAYNNTTLQIIKSKATQNTVLELKGFDQVVYYTEESSTLTVTSSMPVILLVGSFVNDSKKPTAGLILEQDTPPMHWGRFYVLPLIQPMANVCIGLKAMENAVKVEIETKDGAITQKLLSNDVREEVCLPNMNGYLTVSASRPMLPLFVLNSLDKGKIAILHTVPPIERYLPTPCKISMCYRDSAMIIVAGLKSKRLDMTPYRDFKDHYSTDILNSFLWVHVVNKATLSSFSSVAATVKTPLPPQPLWFFEMNLLKRENQLWIVNSPSAITKNKNDLSCNTSSTSAGDQIDNDCDGLIDEEKANNKDDDNDNLIDEDLENIEAANASIFMCQVYSAPSPSRKISPHWSEMNP</sequence>
<accession>A0A2T7PSY1</accession>
<comment type="caution">
    <text evidence="9">The sequence shown here is derived from an EMBL/GenBank/DDBJ whole genome shotgun (WGS) entry which is preliminary data.</text>
</comment>